<evidence type="ECO:0000313" key="2">
    <source>
        <dbReference type="Proteomes" id="UP000064967"/>
    </source>
</evidence>
<dbReference type="KEGG" id="llu:AKJ09_04020"/>
<dbReference type="AlphaFoldDB" id="A0A0K1PVG1"/>
<name>A0A0K1PVG1_9BACT</name>
<evidence type="ECO:0000313" key="1">
    <source>
        <dbReference type="EMBL" id="AKU97356.1"/>
    </source>
</evidence>
<gene>
    <name evidence="1" type="ORF">AKJ09_04020</name>
</gene>
<dbReference type="RefSeq" id="WP_146648503.1">
    <property type="nucleotide sequence ID" value="NZ_CP012333.1"/>
</dbReference>
<organism evidence="1 2">
    <name type="scientific">Labilithrix luteola</name>
    <dbReference type="NCBI Taxonomy" id="1391654"/>
    <lineage>
        <taxon>Bacteria</taxon>
        <taxon>Pseudomonadati</taxon>
        <taxon>Myxococcota</taxon>
        <taxon>Polyangia</taxon>
        <taxon>Polyangiales</taxon>
        <taxon>Labilitrichaceae</taxon>
        <taxon>Labilithrix</taxon>
    </lineage>
</organism>
<reference evidence="1 2" key="1">
    <citation type="submission" date="2015-08" db="EMBL/GenBank/DDBJ databases">
        <authorList>
            <person name="Babu N.S."/>
            <person name="Beckwith C.J."/>
            <person name="Beseler K.G."/>
            <person name="Brison A."/>
            <person name="Carone J.V."/>
            <person name="Caskin T.P."/>
            <person name="Diamond M."/>
            <person name="Durham M.E."/>
            <person name="Foxe J.M."/>
            <person name="Go M."/>
            <person name="Henderson B.A."/>
            <person name="Jones I.B."/>
            <person name="McGettigan J.A."/>
            <person name="Micheletti S.J."/>
            <person name="Nasrallah M.E."/>
            <person name="Ortiz D."/>
            <person name="Piller C.R."/>
            <person name="Privatt S.R."/>
            <person name="Schneider S.L."/>
            <person name="Sharp S."/>
            <person name="Smith T.C."/>
            <person name="Stanton J.D."/>
            <person name="Ullery H.E."/>
            <person name="Wilson R.J."/>
            <person name="Serrano M.G."/>
            <person name="Buck G."/>
            <person name="Lee V."/>
            <person name="Wang Y."/>
            <person name="Carvalho R."/>
            <person name="Voegtly L."/>
            <person name="Shi R."/>
            <person name="Duckworth R."/>
            <person name="Johnson A."/>
            <person name="Loviza R."/>
            <person name="Walstead R."/>
            <person name="Shah Z."/>
            <person name="Kiflezghi M."/>
            <person name="Wade K."/>
            <person name="Ball S.L."/>
            <person name="Bradley K.W."/>
            <person name="Asai D.J."/>
            <person name="Bowman C.A."/>
            <person name="Russell D.A."/>
            <person name="Pope W.H."/>
            <person name="Jacobs-Sera D."/>
            <person name="Hendrix R.W."/>
            <person name="Hatfull G.F."/>
        </authorList>
    </citation>
    <scope>NUCLEOTIDE SEQUENCE [LARGE SCALE GENOMIC DNA]</scope>
    <source>
        <strain evidence="1 2">DSM 27648</strain>
    </source>
</reference>
<dbReference type="STRING" id="1391654.AKJ09_04020"/>
<protein>
    <submittedName>
        <fullName evidence="1">Uncharacterized protein</fullName>
    </submittedName>
</protein>
<keyword evidence="2" id="KW-1185">Reference proteome</keyword>
<dbReference type="Proteomes" id="UP000064967">
    <property type="component" value="Chromosome"/>
</dbReference>
<proteinExistence type="predicted"/>
<sequence>MSTLLVPSPERAFALDKAYRVIVGEQSFVRGRDATIAPAQNVHRELPAGENLPTGVTEAIPDRRARLAARSGSGSPKAAR</sequence>
<dbReference type="EMBL" id="CP012333">
    <property type="protein sequence ID" value="AKU97356.1"/>
    <property type="molecule type" value="Genomic_DNA"/>
</dbReference>
<accession>A0A0K1PVG1</accession>